<evidence type="ECO:0000313" key="1">
    <source>
        <dbReference type="EMBL" id="JAD95608.1"/>
    </source>
</evidence>
<sequence length="94" mass="11167">MVLLPIFITPGPATVFSLRHNFLQHCRCRDVIFIHFYFFKKNEELCLHISPSCLSWSNQVSLYMPLYRVVSSNSWKSKSSFQYLCCQHVFCHLF</sequence>
<protein>
    <submittedName>
        <fullName evidence="1">Uncharacterized protein</fullName>
    </submittedName>
</protein>
<proteinExistence type="predicted"/>
<name>A0A0A9E9D7_ARUDO</name>
<dbReference type="AlphaFoldDB" id="A0A0A9E9D7"/>
<dbReference type="EMBL" id="GBRH01202287">
    <property type="protein sequence ID" value="JAD95608.1"/>
    <property type="molecule type" value="Transcribed_RNA"/>
</dbReference>
<organism evidence="1">
    <name type="scientific">Arundo donax</name>
    <name type="common">Giant reed</name>
    <name type="synonym">Donax arundinaceus</name>
    <dbReference type="NCBI Taxonomy" id="35708"/>
    <lineage>
        <taxon>Eukaryota</taxon>
        <taxon>Viridiplantae</taxon>
        <taxon>Streptophyta</taxon>
        <taxon>Embryophyta</taxon>
        <taxon>Tracheophyta</taxon>
        <taxon>Spermatophyta</taxon>
        <taxon>Magnoliopsida</taxon>
        <taxon>Liliopsida</taxon>
        <taxon>Poales</taxon>
        <taxon>Poaceae</taxon>
        <taxon>PACMAD clade</taxon>
        <taxon>Arundinoideae</taxon>
        <taxon>Arundineae</taxon>
        <taxon>Arundo</taxon>
    </lineage>
</organism>
<accession>A0A0A9E9D7</accession>
<reference evidence="1" key="1">
    <citation type="submission" date="2014-09" db="EMBL/GenBank/DDBJ databases">
        <authorList>
            <person name="Magalhaes I.L.F."/>
            <person name="Oliveira U."/>
            <person name="Santos F.R."/>
            <person name="Vidigal T.H.D.A."/>
            <person name="Brescovit A.D."/>
            <person name="Santos A.J."/>
        </authorList>
    </citation>
    <scope>NUCLEOTIDE SEQUENCE</scope>
    <source>
        <tissue evidence="1">Shoot tissue taken approximately 20 cm above the soil surface</tissue>
    </source>
</reference>
<reference evidence="1" key="2">
    <citation type="journal article" date="2015" name="Data Brief">
        <title>Shoot transcriptome of the giant reed, Arundo donax.</title>
        <authorList>
            <person name="Barrero R.A."/>
            <person name="Guerrero F.D."/>
            <person name="Moolhuijzen P."/>
            <person name="Goolsby J.A."/>
            <person name="Tidwell J."/>
            <person name="Bellgard S.E."/>
            <person name="Bellgard M.I."/>
        </authorList>
    </citation>
    <scope>NUCLEOTIDE SEQUENCE</scope>
    <source>
        <tissue evidence="1">Shoot tissue taken approximately 20 cm above the soil surface</tissue>
    </source>
</reference>